<comment type="similarity">
    <text evidence="2 6">Belongs to the dTDP-4-dehydrorhamnose reductase family.</text>
</comment>
<comment type="caution">
    <text evidence="8">The sequence shown here is derived from an EMBL/GenBank/DDBJ whole genome shotgun (WGS) entry which is preliminary data.</text>
</comment>
<dbReference type="Proteomes" id="UP000787472">
    <property type="component" value="Unassembled WGS sequence"/>
</dbReference>
<evidence type="ECO:0000259" key="7">
    <source>
        <dbReference type="Pfam" id="PF04321"/>
    </source>
</evidence>
<keyword evidence="6 8" id="KW-0560">Oxidoreductase</keyword>
<evidence type="ECO:0000256" key="4">
    <source>
        <dbReference type="ARBA" id="ARBA00017099"/>
    </source>
</evidence>
<dbReference type="SUPFAM" id="SSF51735">
    <property type="entry name" value="NAD(P)-binding Rossmann-fold domains"/>
    <property type="match status" value="1"/>
</dbReference>
<evidence type="ECO:0000256" key="1">
    <source>
        <dbReference type="ARBA" id="ARBA00004781"/>
    </source>
</evidence>
<dbReference type="NCBIfam" id="TIGR01214">
    <property type="entry name" value="rmlD"/>
    <property type="match status" value="1"/>
</dbReference>
<dbReference type="CDD" id="cd05254">
    <property type="entry name" value="dTDP_HR_like_SDR_e"/>
    <property type="match status" value="1"/>
</dbReference>
<dbReference type="Pfam" id="PF04321">
    <property type="entry name" value="RmlD_sub_bind"/>
    <property type="match status" value="1"/>
</dbReference>
<accession>A0A9E5JSA0</accession>
<dbReference type="RefSeq" id="WP_167181555.1">
    <property type="nucleotide sequence ID" value="NZ_JAAONZ010000002.1"/>
</dbReference>
<comment type="function">
    <text evidence="6">Catalyzes the reduction of dTDP-6-deoxy-L-lyxo-4-hexulose to yield dTDP-L-rhamnose.</text>
</comment>
<proteinExistence type="inferred from homology"/>
<dbReference type="InterPro" id="IPR036291">
    <property type="entry name" value="NAD(P)-bd_dom_sf"/>
</dbReference>
<dbReference type="EMBL" id="JAAONZ010000002">
    <property type="protein sequence ID" value="NHO64471.1"/>
    <property type="molecule type" value="Genomic_DNA"/>
</dbReference>
<name>A0A9E5JSA0_9GAMM</name>
<protein>
    <recommendedName>
        <fullName evidence="4 6">dTDP-4-dehydrorhamnose reductase</fullName>
        <ecNumber evidence="3 6">1.1.1.133</ecNumber>
    </recommendedName>
</protein>
<dbReference type="EC" id="1.1.1.133" evidence="3 6"/>
<dbReference type="Gene3D" id="3.90.25.10">
    <property type="entry name" value="UDP-galactose 4-epimerase, domain 1"/>
    <property type="match status" value="1"/>
</dbReference>
<evidence type="ECO:0000256" key="5">
    <source>
        <dbReference type="ARBA" id="ARBA00048200"/>
    </source>
</evidence>
<dbReference type="GO" id="GO:0005829">
    <property type="term" value="C:cytosol"/>
    <property type="evidence" value="ECO:0007669"/>
    <property type="project" value="TreeGrafter"/>
</dbReference>
<evidence type="ECO:0000256" key="6">
    <source>
        <dbReference type="RuleBase" id="RU364082"/>
    </source>
</evidence>
<dbReference type="GO" id="GO:0008831">
    <property type="term" value="F:dTDP-4-dehydrorhamnose reductase activity"/>
    <property type="evidence" value="ECO:0007669"/>
    <property type="project" value="UniProtKB-EC"/>
</dbReference>
<dbReference type="PANTHER" id="PTHR10491:SF4">
    <property type="entry name" value="METHIONINE ADENOSYLTRANSFERASE 2 SUBUNIT BETA"/>
    <property type="match status" value="1"/>
</dbReference>
<sequence length="301" mass="32772">MAEMILITGSGGQVGYELLKTLAPLGQVKGLCRKDGDLSDPDVVNQLLSTYKPTCIVNAAAYTAVDQAESDFPKAKALNAELPALLAQWASANNAIMVHYSTDYVYDGSGEEPWTEEAKPNPLSVYGRTKLDGDVAVLEFCNNAVVLRTSWVYGARGSNFMLTMLKLAAERNELRVVDDQWGAPTPAWLIAQVTAAVVLSKQKALDCHSGIYHLACRGETSWCGFAKSIINGALDLGSKAAMSGEAVFPITTEDYPVPAPRPANSRLDVSKLEESFRLTIPDWESALRVTLQDWQERQLTK</sequence>
<feature type="domain" description="RmlD-like substrate binding" evidence="7">
    <location>
        <begin position="4"/>
        <end position="293"/>
    </location>
</feature>
<organism evidence="8 9">
    <name type="scientific">Pseudomaricurvus hydrocarbonicus</name>
    <dbReference type="NCBI Taxonomy" id="1470433"/>
    <lineage>
        <taxon>Bacteria</taxon>
        <taxon>Pseudomonadati</taxon>
        <taxon>Pseudomonadota</taxon>
        <taxon>Gammaproteobacteria</taxon>
        <taxon>Cellvibrionales</taxon>
        <taxon>Cellvibrionaceae</taxon>
        <taxon>Pseudomaricurvus</taxon>
    </lineage>
</organism>
<comment type="cofactor">
    <cofactor evidence="6">
        <name>Mg(2+)</name>
        <dbReference type="ChEBI" id="CHEBI:18420"/>
    </cofactor>
    <text evidence="6">Binds 1 Mg(2+) ion per monomer.</text>
</comment>
<dbReference type="InterPro" id="IPR029903">
    <property type="entry name" value="RmlD-like-bd"/>
</dbReference>
<evidence type="ECO:0000256" key="2">
    <source>
        <dbReference type="ARBA" id="ARBA00010944"/>
    </source>
</evidence>
<dbReference type="Gene3D" id="3.40.50.720">
    <property type="entry name" value="NAD(P)-binding Rossmann-like Domain"/>
    <property type="match status" value="1"/>
</dbReference>
<evidence type="ECO:0000313" key="9">
    <source>
        <dbReference type="Proteomes" id="UP000787472"/>
    </source>
</evidence>
<reference evidence="8" key="1">
    <citation type="submission" date="2020-03" db="EMBL/GenBank/DDBJ databases">
        <authorList>
            <person name="Guo F."/>
        </authorList>
    </citation>
    <scope>NUCLEOTIDE SEQUENCE</scope>
    <source>
        <strain evidence="8">JCM 30134</strain>
    </source>
</reference>
<keyword evidence="9" id="KW-1185">Reference proteome</keyword>
<evidence type="ECO:0000256" key="3">
    <source>
        <dbReference type="ARBA" id="ARBA00012929"/>
    </source>
</evidence>
<gene>
    <name evidence="8" type="primary">rfbD</name>
    <name evidence="8" type="ORF">G8770_02790</name>
</gene>
<keyword evidence="6" id="KW-0521">NADP</keyword>
<evidence type="ECO:0000313" key="8">
    <source>
        <dbReference type="EMBL" id="NHO64471.1"/>
    </source>
</evidence>
<comment type="catalytic activity">
    <reaction evidence="5 6">
        <text>dTDP-beta-L-rhamnose + NADP(+) = dTDP-4-dehydro-beta-L-rhamnose + NADPH + H(+)</text>
        <dbReference type="Rhea" id="RHEA:21796"/>
        <dbReference type="ChEBI" id="CHEBI:15378"/>
        <dbReference type="ChEBI" id="CHEBI:57510"/>
        <dbReference type="ChEBI" id="CHEBI:57783"/>
        <dbReference type="ChEBI" id="CHEBI:58349"/>
        <dbReference type="ChEBI" id="CHEBI:62830"/>
        <dbReference type="EC" id="1.1.1.133"/>
    </reaction>
</comment>
<dbReference type="PANTHER" id="PTHR10491">
    <property type="entry name" value="DTDP-4-DEHYDRORHAMNOSE REDUCTASE"/>
    <property type="match status" value="1"/>
</dbReference>
<dbReference type="InterPro" id="IPR005913">
    <property type="entry name" value="dTDP_dehydrorham_reduct"/>
</dbReference>
<dbReference type="GO" id="GO:0019305">
    <property type="term" value="P:dTDP-rhamnose biosynthetic process"/>
    <property type="evidence" value="ECO:0007669"/>
    <property type="project" value="TreeGrafter"/>
</dbReference>
<dbReference type="AlphaFoldDB" id="A0A9E5JSA0"/>
<comment type="pathway">
    <text evidence="1 6">Carbohydrate biosynthesis; dTDP-L-rhamnose biosynthesis.</text>
</comment>